<feature type="transmembrane region" description="Helical" evidence="6">
    <location>
        <begin position="171"/>
        <end position="190"/>
    </location>
</feature>
<dbReference type="PANTHER" id="PTHR30250">
    <property type="entry name" value="PST FAMILY PREDICTED COLANIC ACID TRANSPORTER"/>
    <property type="match status" value="1"/>
</dbReference>
<feature type="transmembrane region" description="Helical" evidence="6">
    <location>
        <begin position="413"/>
        <end position="433"/>
    </location>
</feature>
<feature type="transmembrane region" description="Helical" evidence="6">
    <location>
        <begin position="259"/>
        <end position="280"/>
    </location>
</feature>
<feature type="transmembrane region" description="Helical" evidence="6">
    <location>
        <begin position="20"/>
        <end position="38"/>
    </location>
</feature>
<evidence type="ECO:0000256" key="3">
    <source>
        <dbReference type="ARBA" id="ARBA00022692"/>
    </source>
</evidence>
<feature type="transmembrane region" description="Helical" evidence="6">
    <location>
        <begin position="385"/>
        <end position="406"/>
    </location>
</feature>
<reference evidence="7 8" key="1">
    <citation type="submission" date="2023-12" db="EMBL/GenBank/DDBJ databases">
        <title>Friends and Foes: Symbiotic and Algicidal bacterial influence on Karenia brevis blooms.</title>
        <authorList>
            <person name="Fei C."/>
            <person name="Mohamed A.R."/>
            <person name="Booker A."/>
            <person name="Arshad M."/>
            <person name="Klass S."/>
            <person name="Ahn S."/>
            <person name="Gilbert P.M."/>
            <person name="Heil C.A."/>
            <person name="Martinez J.M."/>
            <person name="Amin S.A."/>
        </authorList>
    </citation>
    <scope>NUCLEOTIDE SEQUENCE [LARGE SCALE GENOMIC DNA]</scope>
    <source>
        <strain evidence="7 8">CE15</strain>
    </source>
</reference>
<evidence type="ECO:0000256" key="4">
    <source>
        <dbReference type="ARBA" id="ARBA00022989"/>
    </source>
</evidence>
<feature type="transmembrane region" description="Helical" evidence="6">
    <location>
        <begin position="113"/>
        <end position="135"/>
    </location>
</feature>
<dbReference type="PANTHER" id="PTHR30250:SF11">
    <property type="entry name" value="O-ANTIGEN TRANSPORTER-RELATED"/>
    <property type="match status" value="1"/>
</dbReference>
<comment type="subcellular location">
    <subcellularLocation>
        <location evidence="1">Cell membrane</location>
        <topology evidence="1">Multi-pass membrane protein</topology>
    </subcellularLocation>
</comment>
<keyword evidence="4 6" id="KW-1133">Transmembrane helix</keyword>
<gene>
    <name evidence="7" type="ORF">WAE96_01815</name>
</gene>
<feature type="transmembrane region" description="Helical" evidence="6">
    <location>
        <begin position="87"/>
        <end position="107"/>
    </location>
</feature>
<sequence>MSDLKKSITNTILLFCEKWLLLALNFITVILLTRYLAIELVGTYSSILAFASLLLPFTTLGLNNLASKYFIKYPNSKHFYFCAALRIRLFGAIFAALVGIVLGFFVYGASYELQLVSILLFFQMFNIFNLVEYLFMSQQQVWKTMPYRVAIRITIKFMFLIALIYKCSLTSLILILGSEYLLIALAYWLIYTNNNIDQEQNFRTTYTPTIKRFFHKSKWLFLSSFAMILYLKIDQVMLSQMIGMEQTAQYAVAAKLSEFWYIFPVLLANAFNPLLTNNYTKQRATYDKHCKLLLSALFLSAIVIASTTTLVAEPLIEFLFGESYKQSASILTIHIWACIFVFQRAIFSKWLILSNNYKYSLWTHFIGAAINILLNLLLIPTLGGVGAAIASVTSYTFAGFISLFIFRQTRPFAYLMTAAMINCVPNCISLLSIKNKPYA</sequence>
<evidence type="ECO:0000256" key="1">
    <source>
        <dbReference type="ARBA" id="ARBA00004651"/>
    </source>
</evidence>
<proteinExistence type="predicted"/>
<name>A0ABU8EQD0_9GAMM</name>
<accession>A0ABU8EQD0</accession>
<dbReference type="CDD" id="cd13128">
    <property type="entry name" value="MATE_Wzx_like"/>
    <property type="match status" value="1"/>
</dbReference>
<feature type="transmembrane region" description="Helical" evidence="6">
    <location>
        <begin position="328"/>
        <end position="347"/>
    </location>
</feature>
<feature type="transmembrane region" description="Helical" evidence="6">
    <location>
        <begin position="44"/>
        <end position="66"/>
    </location>
</feature>
<evidence type="ECO:0000256" key="6">
    <source>
        <dbReference type="SAM" id="Phobius"/>
    </source>
</evidence>
<keyword evidence="8" id="KW-1185">Reference proteome</keyword>
<evidence type="ECO:0000256" key="5">
    <source>
        <dbReference type="ARBA" id="ARBA00023136"/>
    </source>
</evidence>
<dbReference type="Proteomes" id="UP001382455">
    <property type="component" value="Unassembled WGS sequence"/>
</dbReference>
<feature type="transmembrane region" description="Helical" evidence="6">
    <location>
        <begin position="292"/>
        <end position="316"/>
    </location>
</feature>
<organism evidence="7 8">
    <name type="scientific">Pseudoalteromonas spongiae</name>
    <dbReference type="NCBI Taxonomy" id="298657"/>
    <lineage>
        <taxon>Bacteria</taxon>
        <taxon>Pseudomonadati</taxon>
        <taxon>Pseudomonadota</taxon>
        <taxon>Gammaproteobacteria</taxon>
        <taxon>Alteromonadales</taxon>
        <taxon>Pseudoalteromonadaceae</taxon>
        <taxon>Pseudoalteromonas</taxon>
    </lineage>
</organism>
<evidence type="ECO:0000256" key="2">
    <source>
        <dbReference type="ARBA" id="ARBA00022475"/>
    </source>
</evidence>
<dbReference type="InterPro" id="IPR002797">
    <property type="entry name" value="Polysacc_synth"/>
</dbReference>
<dbReference type="InterPro" id="IPR050833">
    <property type="entry name" value="Poly_Biosynth_Transport"/>
</dbReference>
<feature type="transmembrane region" description="Helical" evidence="6">
    <location>
        <begin position="219"/>
        <end position="239"/>
    </location>
</feature>
<dbReference type="EMBL" id="JBAWKS010000001">
    <property type="protein sequence ID" value="MEI4548443.1"/>
    <property type="molecule type" value="Genomic_DNA"/>
</dbReference>
<feature type="transmembrane region" description="Helical" evidence="6">
    <location>
        <begin position="359"/>
        <end position="379"/>
    </location>
</feature>
<feature type="transmembrane region" description="Helical" evidence="6">
    <location>
        <begin position="147"/>
        <end position="165"/>
    </location>
</feature>
<protein>
    <submittedName>
        <fullName evidence="7">Flippase</fullName>
    </submittedName>
</protein>
<evidence type="ECO:0000313" key="7">
    <source>
        <dbReference type="EMBL" id="MEI4548443.1"/>
    </source>
</evidence>
<dbReference type="RefSeq" id="WP_336434399.1">
    <property type="nucleotide sequence ID" value="NZ_JBAWKS010000001.1"/>
</dbReference>
<comment type="caution">
    <text evidence="7">The sequence shown here is derived from an EMBL/GenBank/DDBJ whole genome shotgun (WGS) entry which is preliminary data.</text>
</comment>
<evidence type="ECO:0000313" key="8">
    <source>
        <dbReference type="Proteomes" id="UP001382455"/>
    </source>
</evidence>
<keyword evidence="5 6" id="KW-0472">Membrane</keyword>
<dbReference type="Pfam" id="PF01943">
    <property type="entry name" value="Polysacc_synt"/>
    <property type="match status" value="1"/>
</dbReference>
<keyword evidence="3 6" id="KW-0812">Transmembrane</keyword>
<keyword evidence="2" id="KW-1003">Cell membrane</keyword>